<comment type="function">
    <text evidence="3">Probably deamidates glutamine residues to glutamate on methyl-accepting chemotaxis receptors (MCPs), playing an important role in chemotaxis.</text>
</comment>
<dbReference type="RefSeq" id="WP_212919661.1">
    <property type="nucleotide sequence ID" value="NZ_BORP01000001.1"/>
</dbReference>
<organism evidence="4 5">
    <name type="scientific">Ornithinibacillus bavariensis</name>
    <dbReference type="NCBI Taxonomy" id="545502"/>
    <lineage>
        <taxon>Bacteria</taxon>
        <taxon>Bacillati</taxon>
        <taxon>Bacillota</taxon>
        <taxon>Bacilli</taxon>
        <taxon>Bacillales</taxon>
        <taxon>Bacillaceae</taxon>
        <taxon>Ornithinibacillus</taxon>
    </lineage>
</organism>
<dbReference type="Proteomes" id="UP000676917">
    <property type="component" value="Unassembled WGS sequence"/>
</dbReference>
<protein>
    <recommendedName>
        <fullName evidence="3">Probable chemoreceptor glutamine deamidase CheD</fullName>
        <ecNumber evidence="3">3.5.1.44</ecNumber>
    </recommendedName>
</protein>
<sequence>MINNEHTIVKVGIADLNIVSAPDCIRTTGLGSCVGVVLYNQPKQIAGMAHIMLPNSKLAKQTNLNLYKYADTAIDILVDQLCRKGLRKSSLQAKLAGGAQMFQFSSNNDMMRIGQRNIEAVLQKLAEHHIPVIASDVGGNFGRTIEFDPATANLRIKTITKGEEII</sequence>
<keyword evidence="5" id="KW-1185">Reference proteome</keyword>
<keyword evidence="1 3" id="KW-0145">Chemotaxis</keyword>
<dbReference type="GO" id="GO:0006935">
    <property type="term" value="P:chemotaxis"/>
    <property type="evidence" value="ECO:0007669"/>
    <property type="project" value="UniProtKB-UniRule"/>
</dbReference>
<proteinExistence type="inferred from homology"/>
<dbReference type="SUPFAM" id="SSF64438">
    <property type="entry name" value="CNF1/YfiH-like putative cysteine hydrolases"/>
    <property type="match status" value="1"/>
</dbReference>
<evidence type="ECO:0000256" key="2">
    <source>
        <dbReference type="ARBA" id="ARBA00022801"/>
    </source>
</evidence>
<dbReference type="CDD" id="cd16352">
    <property type="entry name" value="CheD"/>
    <property type="match status" value="1"/>
</dbReference>
<dbReference type="InterPro" id="IPR005659">
    <property type="entry name" value="Chemorcpt_Glu_NH3ase_CheD"/>
</dbReference>
<keyword evidence="2 3" id="KW-0378">Hydrolase</keyword>
<accession>A0A919X7W9</accession>
<dbReference type="InterPro" id="IPR038592">
    <property type="entry name" value="CheD-like_sf"/>
</dbReference>
<gene>
    <name evidence="3 4" type="primary">cheD</name>
    <name evidence="4" type="ORF">J43TS3_07860</name>
</gene>
<dbReference type="HAMAP" id="MF_01440">
    <property type="entry name" value="CheD"/>
    <property type="match status" value="1"/>
</dbReference>
<dbReference type="AlphaFoldDB" id="A0A919X7W9"/>
<dbReference type="PANTHER" id="PTHR35147:SF1">
    <property type="entry name" value="CHEMORECEPTOR GLUTAMINE DEAMIDASE CHED-RELATED"/>
    <property type="match status" value="1"/>
</dbReference>
<dbReference type="PANTHER" id="PTHR35147">
    <property type="entry name" value="CHEMORECEPTOR GLUTAMINE DEAMIDASE CHED-RELATED"/>
    <property type="match status" value="1"/>
</dbReference>
<evidence type="ECO:0000256" key="1">
    <source>
        <dbReference type="ARBA" id="ARBA00022500"/>
    </source>
</evidence>
<comment type="similarity">
    <text evidence="3">Belongs to the CheD family.</text>
</comment>
<dbReference type="InterPro" id="IPR011324">
    <property type="entry name" value="Cytotoxic_necrot_fac-like_cat"/>
</dbReference>
<name>A0A919X7W9_9BACI</name>
<dbReference type="Pfam" id="PF03975">
    <property type="entry name" value="CheD"/>
    <property type="match status" value="1"/>
</dbReference>
<dbReference type="Gene3D" id="3.30.1330.200">
    <property type="match status" value="1"/>
</dbReference>
<dbReference type="GO" id="GO:0050568">
    <property type="term" value="F:protein-glutamine glutaminase activity"/>
    <property type="evidence" value="ECO:0007669"/>
    <property type="project" value="UniProtKB-UniRule"/>
</dbReference>
<comment type="catalytic activity">
    <reaction evidence="3">
        <text>L-glutaminyl-[protein] + H2O = L-glutamyl-[protein] + NH4(+)</text>
        <dbReference type="Rhea" id="RHEA:16441"/>
        <dbReference type="Rhea" id="RHEA-COMP:10207"/>
        <dbReference type="Rhea" id="RHEA-COMP:10208"/>
        <dbReference type="ChEBI" id="CHEBI:15377"/>
        <dbReference type="ChEBI" id="CHEBI:28938"/>
        <dbReference type="ChEBI" id="CHEBI:29973"/>
        <dbReference type="ChEBI" id="CHEBI:30011"/>
        <dbReference type="EC" id="3.5.1.44"/>
    </reaction>
</comment>
<evidence type="ECO:0000256" key="3">
    <source>
        <dbReference type="HAMAP-Rule" id="MF_01440"/>
    </source>
</evidence>
<reference evidence="4" key="1">
    <citation type="submission" date="2021-03" db="EMBL/GenBank/DDBJ databases">
        <title>Antimicrobial resistance genes in bacteria isolated from Japanese honey, and their potential for conferring macrolide and lincosamide resistance in the American foulbrood pathogen Paenibacillus larvae.</title>
        <authorList>
            <person name="Okamoto M."/>
            <person name="Kumagai M."/>
            <person name="Kanamori H."/>
            <person name="Takamatsu D."/>
        </authorList>
    </citation>
    <scope>NUCLEOTIDE SEQUENCE</scope>
    <source>
        <strain evidence="4">J43TS3</strain>
    </source>
</reference>
<dbReference type="EMBL" id="BORP01000001">
    <property type="protein sequence ID" value="GIO26175.1"/>
    <property type="molecule type" value="Genomic_DNA"/>
</dbReference>
<dbReference type="EC" id="3.5.1.44" evidence="3"/>
<comment type="caution">
    <text evidence="4">The sequence shown here is derived from an EMBL/GenBank/DDBJ whole genome shotgun (WGS) entry which is preliminary data.</text>
</comment>
<evidence type="ECO:0000313" key="5">
    <source>
        <dbReference type="Proteomes" id="UP000676917"/>
    </source>
</evidence>
<evidence type="ECO:0000313" key="4">
    <source>
        <dbReference type="EMBL" id="GIO26175.1"/>
    </source>
</evidence>